<proteinExistence type="predicted"/>
<dbReference type="EMBL" id="NIDE01000019">
    <property type="protein sequence ID" value="OWK34941.1"/>
    <property type="molecule type" value="Genomic_DNA"/>
</dbReference>
<organism evidence="1 2">
    <name type="scientific">Fimbriiglobus ruber</name>
    <dbReference type="NCBI Taxonomy" id="1908690"/>
    <lineage>
        <taxon>Bacteria</taxon>
        <taxon>Pseudomonadati</taxon>
        <taxon>Planctomycetota</taxon>
        <taxon>Planctomycetia</taxon>
        <taxon>Gemmatales</taxon>
        <taxon>Gemmataceae</taxon>
        <taxon>Fimbriiglobus</taxon>
    </lineage>
</organism>
<dbReference type="Proteomes" id="UP000214646">
    <property type="component" value="Unassembled WGS sequence"/>
</dbReference>
<evidence type="ECO:0000313" key="2">
    <source>
        <dbReference type="Proteomes" id="UP000214646"/>
    </source>
</evidence>
<protein>
    <submittedName>
        <fullName evidence="1">Uncharacterized protein</fullName>
    </submittedName>
</protein>
<dbReference type="RefSeq" id="WP_088260161.1">
    <property type="nucleotide sequence ID" value="NZ_NIDE01000019.1"/>
</dbReference>
<dbReference type="AlphaFoldDB" id="A0A225D029"/>
<evidence type="ECO:0000313" key="1">
    <source>
        <dbReference type="EMBL" id="OWK34941.1"/>
    </source>
</evidence>
<name>A0A225D029_9BACT</name>
<sequence length="78" mass="8587">MINPALLARLRLGDSLVYLSRPEKGWRLYGITPSGWTVTAEVDARTVDELKAGGMIVPGVYCGWMLSPAAKFKPLRPQ</sequence>
<keyword evidence="2" id="KW-1185">Reference proteome</keyword>
<comment type="caution">
    <text evidence="1">The sequence shown here is derived from an EMBL/GenBank/DDBJ whole genome shotgun (WGS) entry which is preliminary data.</text>
</comment>
<reference evidence="2" key="1">
    <citation type="submission" date="2017-06" db="EMBL/GenBank/DDBJ databases">
        <title>Genome analysis of Fimbriiglobus ruber SP5, the first member of the order Planctomycetales with confirmed chitinolytic capability.</title>
        <authorList>
            <person name="Ravin N.V."/>
            <person name="Rakitin A.L."/>
            <person name="Ivanova A.A."/>
            <person name="Beletsky A.V."/>
            <person name="Kulichevskaya I.S."/>
            <person name="Mardanov A.V."/>
            <person name="Dedysh S.N."/>
        </authorList>
    </citation>
    <scope>NUCLEOTIDE SEQUENCE [LARGE SCALE GENOMIC DNA]</scope>
    <source>
        <strain evidence="2">SP5</strain>
    </source>
</reference>
<accession>A0A225D029</accession>
<gene>
    <name evidence="1" type="ORF">FRUB_09783</name>
</gene>